<dbReference type="Gene3D" id="2.60.420.10">
    <property type="entry name" value="Maltose phosphorylase, domain 3"/>
    <property type="match status" value="1"/>
</dbReference>
<name>A0A2J6THW6_9HELO</name>
<dbReference type="STRING" id="1095630.A0A2J6THW6"/>
<proteinExistence type="predicted"/>
<dbReference type="Gene3D" id="1.50.10.10">
    <property type="match status" value="1"/>
</dbReference>
<feature type="domain" description="Alpha-L-rhamnosidase C-terminal" evidence="2">
    <location>
        <begin position="708"/>
        <end position="773"/>
    </location>
</feature>
<feature type="domain" description="Alpha-L-rhamnosidase six-hairpin glycosidase" evidence="1">
    <location>
        <begin position="372"/>
        <end position="600"/>
    </location>
</feature>
<dbReference type="Pfam" id="PF17390">
    <property type="entry name" value="Bac_rhamnosid_C"/>
    <property type="match status" value="1"/>
</dbReference>
<evidence type="ECO:0000313" key="4">
    <source>
        <dbReference type="Proteomes" id="UP000235371"/>
    </source>
</evidence>
<dbReference type="GeneID" id="36586025"/>
<keyword evidence="4" id="KW-1185">Reference proteome</keyword>
<dbReference type="SUPFAM" id="SSF48208">
    <property type="entry name" value="Six-hairpin glycosidases"/>
    <property type="match status" value="1"/>
</dbReference>
<dbReference type="OrthoDB" id="10036721at2759"/>
<organism evidence="3 4">
    <name type="scientific">Hyaloscypha bicolor E</name>
    <dbReference type="NCBI Taxonomy" id="1095630"/>
    <lineage>
        <taxon>Eukaryota</taxon>
        <taxon>Fungi</taxon>
        <taxon>Dikarya</taxon>
        <taxon>Ascomycota</taxon>
        <taxon>Pezizomycotina</taxon>
        <taxon>Leotiomycetes</taxon>
        <taxon>Helotiales</taxon>
        <taxon>Hyaloscyphaceae</taxon>
        <taxon>Hyaloscypha</taxon>
        <taxon>Hyaloscypha bicolor</taxon>
    </lineage>
</organism>
<dbReference type="AlphaFoldDB" id="A0A2J6THW6"/>
<reference evidence="3 4" key="1">
    <citation type="submission" date="2016-04" db="EMBL/GenBank/DDBJ databases">
        <title>A degradative enzymes factory behind the ericoid mycorrhizal symbiosis.</title>
        <authorList>
            <consortium name="DOE Joint Genome Institute"/>
            <person name="Martino E."/>
            <person name="Morin E."/>
            <person name="Grelet G."/>
            <person name="Kuo A."/>
            <person name="Kohler A."/>
            <person name="Daghino S."/>
            <person name="Barry K."/>
            <person name="Choi C."/>
            <person name="Cichocki N."/>
            <person name="Clum A."/>
            <person name="Copeland A."/>
            <person name="Hainaut M."/>
            <person name="Haridas S."/>
            <person name="Labutti K."/>
            <person name="Lindquist E."/>
            <person name="Lipzen A."/>
            <person name="Khouja H.-R."/>
            <person name="Murat C."/>
            <person name="Ohm R."/>
            <person name="Olson A."/>
            <person name="Spatafora J."/>
            <person name="Veneault-Fourrey C."/>
            <person name="Henrissat B."/>
            <person name="Grigoriev I."/>
            <person name="Martin F."/>
            <person name="Perotto S."/>
        </authorList>
    </citation>
    <scope>NUCLEOTIDE SEQUENCE [LARGE SCALE GENOMIC DNA]</scope>
    <source>
        <strain evidence="3 4">E</strain>
    </source>
</reference>
<dbReference type="InterPro" id="IPR035396">
    <property type="entry name" value="Bac_rhamnosid6H"/>
</dbReference>
<evidence type="ECO:0000313" key="3">
    <source>
        <dbReference type="EMBL" id="PMD62622.1"/>
    </source>
</evidence>
<dbReference type="Pfam" id="PF17389">
    <property type="entry name" value="Bac_rhamnosid6H"/>
    <property type="match status" value="1"/>
</dbReference>
<protein>
    <submittedName>
        <fullName evidence="3">Glycoside hydrolase family 78 protein</fullName>
    </submittedName>
</protein>
<sequence>MKTKLDKSHGSGNPSKWTWKGTVEVTDNFNLSNAEEGCSEIIFDYEHAVGGLPFIETSSVVSNGGVVEIEVVFSETFAGLQSETGDGPFFLFSNAMDTYRVHTQTLEPSKVRKLIHLPFAQRSQRYQKIILKTPNSSVSIASLGCTHTRPPNPTVNTFSCSNEKLNKIWTDGVRTVDGCTVEAEETTEAWEVTEEGTQILGQHWAPCRHGTRWGDTTVDFEVKIEKGGASWGVHMVANGLIFCLDIAERSLAAFEGLSDTNGVFPSIPRGQWAITEELDLEDWISVKTVTKGSSVSVQLNRIEISTIGNLDIHPILGGSGNNTGSVAFGGPQGYISVFRSLQVTGFAGQILYRNNLLLEDKSRTFTDFAVGTNALACTIDGAKRDRALFGGDLFVMGRSICYSTANMDAILGSIKLLTSHQTEDGYLGNLCPIQAQVYTDTEEPPTYAFYSLRYALLLVVAIKDYWMHSGDIAIIQSVWTRLEKLIAFTDRFTDARGLVMAPPPLSMDWFPIGGPIFGASGKVNLAFYDALRSMSKMCSAVDIKDTFSARADLLKDSLLSHLWNGEAGIMRMSDISSETGICQDINAYAITTGIAPPHSKSIATLAAPKDSTLPRAFLGIDRWDQKKVVSPYASGFAAEALFERSCGGEAIELLEMVWGIMADRTNPNYSGGHWEALKPDGTPITDDTSLMHGWSTWPVYLLPRYLGGVQPLEAGWSSFMVKPVLASLDTVDVQLSTPAGKIGVHLDIQECLGAGDIKVTVPLGSHAKVFAPEGWIIVHSEENAGPDSLSQDIVGQEAEVIIRIRLVSEDLEASDNTPSERRKPSKKSVSFVNAEETENISVCGDKKLHRSSFKQSNILKRLHRWLT</sequence>
<evidence type="ECO:0000259" key="2">
    <source>
        <dbReference type="Pfam" id="PF17390"/>
    </source>
</evidence>
<dbReference type="InterPro" id="IPR008928">
    <property type="entry name" value="6-hairpin_glycosidase_sf"/>
</dbReference>
<dbReference type="InterPro" id="IPR012341">
    <property type="entry name" value="6hp_glycosidase-like_sf"/>
</dbReference>
<dbReference type="GO" id="GO:0016787">
    <property type="term" value="F:hydrolase activity"/>
    <property type="evidence" value="ECO:0007669"/>
    <property type="project" value="UniProtKB-KW"/>
</dbReference>
<keyword evidence="3" id="KW-0378">Hydrolase</keyword>
<dbReference type="PANTHER" id="PTHR34987">
    <property type="entry name" value="C, PUTATIVE (AFU_ORTHOLOGUE AFUA_3G02880)-RELATED"/>
    <property type="match status" value="1"/>
</dbReference>
<dbReference type="GO" id="GO:0005975">
    <property type="term" value="P:carbohydrate metabolic process"/>
    <property type="evidence" value="ECO:0007669"/>
    <property type="project" value="InterPro"/>
</dbReference>
<dbReference type="PANTHER" id="PTHR34987:SF4">
    <property type="entry name" value="ALPHA-L-RHAMNOSIDASE C-TERMINAL DOMAIN-CONTAINING PROTEIN"/>
    <property type="match status" value="1"/>
</dbReference>
<evidence type="ECO:0000259" key="1">
    <source>
        <dbReference type="Pfam" id="PF17389"/>
    </source>
</evidence>
<dbReference type="InParanoid" id="A0A2J6THW6"/>
<dbReference type="RefSeq" id="XP_024739526.1">
    <property type="nucleotide sequence ID" value="XM_024877948.1"/>
</dbReference>
<dbReference type="Proteomes" id="UP000235371">
    <property type="component" value="Unassembled WGS sequence"/>
</dbReference>
<dbReference type="InterPro" id="IPR035398">
    <property type="entry name" value="Bac_rhamnosid_C"/>
</dbReference>
<accession>A0A2J6THW6</accession>
<gene>
    <name evidence="3" type="ORF">K444DRAFT_585866</name>
</gene>
<dbReference type="EMBL" id="KZ613783">
    <property type="protein sequence ID" value="PMD62622.1"/>
    <property type="molecule type" value="Genomic_DNA"/>
</dbReference>